<name>A0ABQ2D5B9_9DEIO</name>
<dbReference type="RefSeq" id="WP_189004612.1">
    <property type="nucleotide sequence ID" value="NZ_BMOD01000015.1"/>
</dbReference>
<dbReference type="Pfam" id="PF00795">
    <property type="entry name" value="CN_hydrolase"/>
    <property type="match status" value="1"/>
</dbReference>
<dbReference type="Proteomes" id="UP000632222">
    <property type="component" value="Unassembled WGS sequence"/>
</dbReference>
<dbReference type="PROSITE" id="PS50263">
    <property type="entry name" value="CN_HYDROLASE"/>
    <property type="match status" value="1"/>
</dbReference>
<proteinExistence type="inferred from homology"/>
<evidence type="ECO:0000256" key="2">
    <source>
        <dbReference type="ARBA" id="ARBA00034122"/>
    </source>
</evidence>
<dbReference type="SUPFAM" id="SSF56317">
    <property type="entry name" value="Carbon-nitrogen hydrolase"/>
    <property type="match status" value="1"/>
</dbReference>
<dbReference type="InterPro" id="IPR003010">
    <property type="entry name" value="C-N_Hydrolase"/>
</dbReference>
<comment type="caution">
    <text evidence="4">The sequence shown here is derived from an EMBL/GenBank/DDBJ whole genome shotgun (WGS) entry which is preliminary data.</text>
</comment>
<evidence type="ECO:0000313" key="5">
    <source>
        <dbReference type="Proteomes" id="UP000632222"/>
    </source>
</evidence>
<dbReference type="InterPro" id="IPR050345">
    <property type="entry name" value="Aliph_Amidase/BUP"/>
</dbReference>
<evidence type="ECO:0000256" key="1">
    <source>
        <dbReference type="ARBA" id="ARBA00022801"/>
    </source>
</evidence>
<dbReference type="Gene3D" id="3.60.110.10">
    <property type="entry name" value="Carbon-nitrogen hydrolase"/>
    <property type="match status" value="1"/>
</dbReference>
<organism evidence="4 5">
    <name type="scientific">Deinococcus roseus</name>
    <dbReference type="NCBI Taxonomy" id="392414"/>
    <lineage>
        <taxon>Bacteria</taxon>
        <taxon>Thermotogati</taxon>
        <taxon>Deinococcota</taxon>
        <taxon>Deinococci</taxon>
        <taxon>Deinococcales</taxon>
        <taxon>Deinococcaceae</taxon>
        <taxon>Deinococcus</taxon>
    </lineage>
</organism>
<dbReference type="InterPro" id="IPR036526">
    <property type="entry name" value="C-N_Hydrolase_sf"/>
</dbReference>
<dbReference type="PANTHER" id="PTHR43674:SF2">
    <property type="entry name" value="BETA-UREIDOPROPIONASE"/>
    <property type="match status" value="1"/>
</dbReference>
<dbReference type="PANTHER" id="PTHR43674">
    <property type="entry name" value="NITRILASE C965.09-RELATED"/>
    <property type="match status" value="1"/>
</dbReference>
<dbReference type="CDD" id="cd07573">
    <property type="entry name" value="CPA"/>
    <property type="match status" value="1"/>
</dbReference>
<comment type="similarity">
    <text evidence="2">Belongs to the carbon-nitrogen hydrolase superfamily.</text>
</comment>
<feature type="domain" description="CN hydrolase" evidence="3">
    <location>
        <begin position="2"/>
        <end position="257"/>
    </location>
</feature>
<dbReference type="GO" id="GO:0016787">
    <property type="term" value="F:hydrolase activity"/>
    <property type="evidence" value="ECO:0007669"/>
    <property type="project" value="UniProtKB-KW"/>
</dbReference>
<evidence type="ECO:0000313" key="4">
    <source>
        <dbReference type="EMBL" id="GGJ45153.1"/>
    </source>
</evidence>
<accession>A0ABQ2D5B9</accession>
<dbReference type="NCBIfam" id="TIGR03381">
    <property type="entry name" value="agmatine_aguB"/>
    <property type="match status" value="1"/>
</dbReference>
<protein>
    <submittedName>
        <fullName evidence="4">Hydrolase</fullName>
    </submittedName>
</protein>
<gene>
    <name evidence="4" type="ORF">GCM10008938_34270</name>
</gene>
<dbReference type="InterPro" id="IPR017755">
    <property type="entry name" value="N-carbamoylputrescine_amidase"/>
</dbReference>
<keyword evidence="5" id="KW-1185">Reference proteome</keyword>
<reference evidence="5" key="1">
    <citation type="journal article" date="2019" name="Int. J. Syst. Evol. Microbiol.">
        <title>The Global Catalogue of Microorganisms (GCM) 10K type strain sequencing project: providing services to taxonomists for standard genome sequencing and annotation.</title>
        <authorList>
            <consortium name="The Broad Institute Genomics Platform"/>
            <consortium name="The Broad Institute Genome Sequencing Center for Infectious Disease"/>
            <person name="Wu L."/>
            <person name="Ma J."/>
        </authorList>
    </citation>
    <scope>NUCLEOTIDE SEQUENCE [LARGE SCALE GENOMIC DNA]</scope>
    <source>
        <strain evidence="5">JCM 14370</strain>
    </source>
</reference>
<keyword evidence="1 4" id="KW-0378">Hydrolase</keyword>
<evidence type="ECO:0000259" key="3">
    <source>
        <dbReference type="PROSITE" id="PS50263"/>
    </source>
</evidence>
<dbReference type="EMBL" id="BMOD01000015">
    <property type="protein sequence ID" value="GGJ45153.1"/>
    <property type="molecule type" value="Genomic_DNA"/>
</dbReference>
<sequence>MPKLAVIQMSMTQVLQENVDKAVQLVREAASRGAQIILLPELFENYYFCQLEREDYFELAHPVENHPFLNTFQELAKELEVVLPVSFFEKAGQAHYNSLAVFDADGTFMGVYRKSHIPDGPGYEEKYYFNPGETGFKTWQTRYGNVGVGICWDQWYPECARIMSLLGADLLLYPTAIGSEPAEVASPNSHHMWQRAMLGHAVSNSTYVAAANRIGTEKIEHAEATFYGHSFISDYTGEIQQELPEGQEGILYLDLDFKEARKFRAGMGFFRDRRPQLYGPLLTLDGKTRQ</sequence>